<dbReference type="Pfam" id="PF00566">
    <property type="entry name" value="RabGAP-TBC"/>
    <property type="match status" value="2"/>
</dbReference>
<dbReference type="InterPro" id="IPR050302">
    <property type="entry name" value="Rab_GAP_TBC_domain"/>
</dbReference>
<evidence type="ECO:0000313" key="8">
    <source>
        <dbReference type="EMBL" id="KAG0670236.1"/>
    </source>
</evidence>
<dbReference type="Proteomes" id="UP000750334">
    <property type="component" value="Unassembled WGS sequence"/>
</dbReference>
<dbReference type="GO" id="GO:0006887">
    <property type="term" value="P:exocytosis"/>
    <property type="evidence" value="ECO:0007669"/>
    <property type="project" value="UniProtKB-ARBA"/>
</dbReference>
<evidence type="ECO:0000259" key="7">
    <source>
        <dbReference type="PROSITE" id="PS50086"/>
    </source>
</evidence>
<comment type="caution">
    <text evidence="8">The sequence shown here is derived from an EMBL/GenBank/DDBJ whole genome shotgun (WGS) entry which is preliminary data.</text>
</comment>
<dbReference type="InterPro" id="IPR035969">
    <property type="entry name" value="Rab-GAP_TBC_sf"/>
</dbReference>
<dbReference type="GO" id="GO:0000133">
    <property type="term" value="C:polarisome"/>
    <property type="evidence" value="ECO:0007669"/>
    <property type="project" value="UniProtKB-ARBA"/>
</dbReference>
<dbReference type="FunFam" id="1.10.472.80:FF:000057">
    <property type="entry name" value="GTPase-activating protein"/>
    <property type="match status" value="1"/>
</dbReference>
<dbReference type="GO" id="GO:0005935">
    <property type="term" value="C:cellular bud neck"/>
    <property type="evidence" value="ECO:0007669"/>
    <property type="project" value="UniProtKB-SubCell"/>
</dbReference>
<dbReference type="FunFam" id="1.10.8.270:FF:000036">
    <property type="entry name" value="GTPase-activating protein GYP3"/>
    <property type="match status" value="1"/>
</dbReference>
<dbReference type="GO" id="GO:0005934">
    <property type="term" value="C:cellular bud tip"/>
    <property type="evidence" value="ECO:0007669"/>
    <property type="project" value="UniProtKB-ARBA"/>
</dbReference>
<evidence type="ECO:0000256" key="5">
    <source>
        <dbReference type="SAM" id="Coils"/>
    </source>
</evidence>
<sequence length="629" mass="73990">MEDSNSRTQSNRKPVPTTPDREDDIPRNKSMPDMQNFKGLMSSPVRNFSGMSRINEDEPVNIVTTPRRHNTFDSYSENKQIIDIYRSLDDQDLTDNDSIIRSRARTNTASTGPGSPSTLQRQTELTRNDPTHFDRYGFRKQTNYIPEEEYDDWWSDYSKYCLKRKKKWEGYLLKCGLPLNNDNPLNFPPSCDKLKRYIRKGIPAEWRGNAWWHFARGEEMLQKNKGLYDKLLAKAKKLKKNSKQKRNDDFDIIERDLGRTFPDNIHFHKEAYQKNEPIMIQSLRRILVAFTLYDPSIGYCQSMNFIAGLLLLFLDEEKAFWMLVIITKKYLPGVHSLNLEGVNIDQGVLTLCIKEYLPELWEQIELSYIRSNHQDSLLNPDKNNRVTIQDYFHKEEYLYKLPPITLTTASWFMSCFIGSVPIETTLRIWDCMFYEKSHFLFKSSLAVLKLCEEELLRDDRNSTTKFLLNTISYATQGSSDSISQVNNKRPKDYQKSQDDYDILMFQVIQTFPRKLLDPNLLFDKILSKKKISLNQLTQEEIDLRRKYVTIQRNKLKHFDETVIDRKEPLVKDFLGNFDGYNQEYSLSNDLVNETMSSEINGFNISGLNSINWNNSIKERVRKMRQSNEN</sequence>
<dbReference type="GO" id="GO:0031267">
    <property type="term" value="F:small GTPase binding"/>
    <property type="evidence" value="ECO:0007669"/>
    <property type="project" value="TreeGrafter"/>
</dbReference>
<evidence type="ECO:0000256" key="3">
    <source>
        <dbReference type="ARBA" id="ARBA00022468"/>
    </source>
</evidence>
<feature type="compositionally biased region" description="Polar residues" evidence="6">
    <location>
        <begin position="1"/>
        <end position="12"/>
    </location>
</feature>
<evidence type="ECO:0000256" key="2">
    <source>
        <dbReference type="ARBA" id="ARBA00004496"/>
    </source>
</evidence>
<dbReference type="Gene3D" id="1.10.472.80">
    <property type="entry name" value="Ypt/Rab-GAP domain of gyp1p, domain 3"/>
    <property type="match status" value="1"/>
</dbReference>
<dbReference type="GO" id="GO:0005096">
    <property type="term" value="F:GTPase activator activity"/>
    <property type="evidence" value="ECO:0007669"/>
    <property type="project" value="UniProtKB-KW"/>
</dbReference>
<evidence type="ECO:0000313" key="9">
    <source>
        <dbReference type="Proteomes" id="UP000750334"/>
    </source>
</evidence>
<feature type="domain" description="Rab-GAP TBC" evidence="7">
    <location>
        <begin position="201"/>
        <end position="436"/>
    </location>
</feature>
<accession>A0A9P7BC59</accession>
<feature type="compositionally biased region" description="Polar residues" evidence="6">
    <location>
        <begin position="105"/>
        <end position="123"/>
    </location>
</feature>
<feature type="coiled-coil region" evidence="5">
    <location>
        <begin position="221"/>
        <end position="248"/>
    </location>
</feature>
<reference evidence="8 9" key="1">
    <citation type="submission" date="2020-11" db="EMBL/GenBank/DDBJ databases">
        <title>Kefir isolates.</title>
        <authorList>
            <person name="Marcisauskas S."/>
            <person name="Kim Y."/>
            <person name="Blasche S."/>
        </authorList>
    </citation>
    <scope>NUCLEOTIDE SEQUENCE [LARGE SCALE GENOMIC DNA]</scope>
    <source>
        <strain evidence="8 9">OG2</strain>
    </source>
</reference>
<dbReference type="EMBL" id="PUHR01000026">
    <property type="protein sequence ID" value="KAG0670236.1"/>
    <property type="molecule type" value="Genomic_DNA"/>
</dbReference>
<dbReference type="InterPro" id="IPR000195">
    <property type="entry name" value="Rab-GAP-TBC_dom"/>
</dbReference>
<dbReference type="SMART" id="SM00164">
    <property type="entry name" value="TBC"/>
    <property type="match status" value="1"/>
</dbReference>
<name>A0A9P7BC59_MAUEX</name>
<dbReference type="AlphaFoldDB" id="A0A9P7BC59"/>
<dbReference type="PANTHER" id="PTHR47219">
    <property type="entry name" value="RAB GTPASE-ACTIVATING PROTEIN 1-LIKE"/>
    <property type="match status" value="1"/>
</dbReference>
<feature type="region of interest" description="Disordered" evidence="6">
    <location>
        <begin position="1"/>
        <end position="39"/>
    </location>
</feature>
<keyword evidence="9" id="KW-1185">Reference proteome</keyword>
<dbReference type="GO" id="GO:0070649">
    <property type="term" value="P:formin-nucleated actin cable assembly"/>
    <property type="evidence" value="ECO:0007669"/>
    <property type="project" value="UniProtKB-ARBA"/>
</dbReference>
<keyword evidence="4" id="KW-0963">Cytoplasm</keyword>
<dbReference type="PANTHER" id="PTHR47219:SF20">
    <property type="entry name" value="TBC1 DOMAIN FAMILY MEMBER 2B"/>
    <property type="match status" value="1"/>
</dbReference>
<keyword evidence="5" id="KW-0175">Coiled coil</keyword>
<dbReference type="GO" id="GO:0043332">
    <property type="term" value="C:mating projection tip"/>
    <property type="evidence" value="ECO:0007669"/>
    <property type="project" value="UniProtKB-ARBA"/>
</dbReference>
<dbReference type="OrthoDB" id="294251at2759"/>
<comment type="subcellular location">
    <subcellularLocation>
        <location evidence="1">Bud neck</location>
    </subcellularLocation>
    <subcellularLocation>
        <location evidence="2">Cytoplasm</location>
    </subcellularLocation>
</comment>
<evidence type="ECO:0000256" key="1">
    <source>
        <dbReference type="ARBA" id="ARBA00004266"/>
    </source>
</evidence>
<proteinExistence type="predicted"/>
<evidence type="ECO:0000256" key="4">
    <source>
        <dbReference type="ARBA" id="ARBA00022490"/>
    </source>
</evidence>
<dbReference type="Gene3D" id="1.10.8.270">
    <property type="entry name" value="putative rabgap domain of human tbc1 domain family member 14 like domains"/>
    <property type="match status" value="1"/>
</dbReference>
<dbReference type="SUPFAM" id="SSF47923">
    <property type="entry name" value="Ypt/Rab-GAP domain of gyp1p"/>
    <property type="match status" value="2"/>
</dbReference>
<dbReference type="PROSITE" id="PS50086">
    <property type="entry name" value="TBC_RABGAP"/>
    <property type="match status" value="1"/>
</dbReference>
<evidence type="ECO:0000256" key="6">
    <source>
        <dbReference type="SAM" id="MobiDB-lite"/>
    </source>
</evidence>
<keyword evidence="3" id="KW-0343">GTPase activation</keyword>
<organism evidence="8 9">
    <name type="scientific">Maudiozyma exigua</name>
    <name type="common">Yeast</name>
    <name type="synonym">Kazachstania exigua</name>
    <dbReference type="NCBI Taxonomy" id="34358"/>
    <lineage>
        <taxon>Eukaryota</taxon>
        <taxon>Fungi</taxon>
        <taxon>Dikarya</taxon>
        <taxon>Ascomycota</taxon>
        <taxon>Saccharomycotina</taxon>
        <taxon>Saccharomycetes</taxon>
        <taxon>Saccharomycetales</taxon>
        <taxon>Saccharomycetaceae</taxon>
        <taxon>Maudiozyma</taxon>
    </lineage>
</organism>
<dbReference type="GO" id="GO:0000131">
    <property type="term" value="C:incipient cellular bud site"/>
    <property type="evidence" value="ECO:0007669"/>
    <property type="project" value="UniProtKB-ARBA"/>
</dbReference>
<feature type="region of interest" description="Disordered" evidence="6">
    <location>
        <begin position="102"/>
        <end position="123"/>
    </location>
</feature>
<gene>
    <name evidence="8" type="ORF">C6P45_002709</name>
</gene>
<protein>
    <recommendedName>
        <fullName evidence="7">Rab-GAP TBC domain-containing protein</fullName>
    </recommendedName>
</protein>